<dbReference type="InterPro" id="IPR007484">
    <property type="entry name" value="Peptidase_M28"/>
</dbReference>
<dbReference type="PANTHER" id="PTHR12147:SF26">
    <property type="entry name" value="PEPTIDASE M28 DOMAIN-CONTAINING PROTEIN"/>
    <property type="match status" value="1"/>
</dbReference>
<feature type="signal peptide" evidence="2">
    <location>
        <begin position="1"/>
        <end position="26"/>
    </location>
</feature>
<dbReference type="Proteomes" id="UP000199387">
    <property type="component" value="Unassembled WGS sequence"/>
</dbReference>
<keyword evidence="5" id="KW-0121">Carboxypeptidase</keyword>
<keyword evidence="6" id="KW-1185">Reference proteome</keyword>
<protein>
    <submittedName>
        <fullName evidence="5">Zn-dependent amino-or carboxypeptidase, M28 family</fullName>
    </submittedName>
</protein>
<evidence type="ECO:0000256" key="1">
    <source>
        <dbReference type="SAM" id="MobiDB-lite"/>
    </source>
</evidence>
<reference evidence="5 6" key="1">
    <citation type="submission" date="2016-10" db="EMBL/GenBank/DDBJ databases">
        <authorList>
            <person name="de Groot N.N."/>
        </authorList>
    </citation>
    <scope>NUCLEOTIDE SEQUENCE [LARGE SCALE GENOMIC DNA]</scope>
    <source>
        <strain evidence="5 6">DSM 45514</strain>
    </source>
</reference>
<dbReference type="SUPFAM" id="SSF52025">
    <property type="entry name" value="PA domain"/>
    <property type="match status" value="1"/>
</dbReference>
<dbReference type="InterPro" id="IPR046450">
    <property type="entry name" value="PA_dom_sf"/>
</dbReference>
<keyword evidence="5" id="KW-0378">Hydrolase</keyword>
<keyword evidence="2" id="KW-0732">Signal</keyword>
<evidence type="ECO:0000313" key="5">
    <source>
        <dbReference type="EMBL" id="SDC70522.1"/>
    </source>
</evidence>
<evidence type="ECO:0000256" key="2">
    <source>
        <dbReference type="SAM" id="SignalP"/>
    </source>
</evidence>
<feature type="region of interest" description="Disordered" evidence="1">
    <location>
        <begin position="432"/>
        <end position="454"/>
    </location>
</feature>
<organism evidence="5 6">
    <name type="scientific">Melghirimyces thermohalophilus</name>
    <dbReference type="NCBI Taxonomy" id="1236220"/>
    <lineage>
        <taxon>Bacteria</taxon>
        <taxon>Bacillati</taxon>
        <taxon>Bacillota</taxon>
        <taxon>Bacilli</taxon>
        <taxon>Bacillales</taxon>
        <taxon>Thermoactinomycetaceae</taxon>
        <taxon>Melghirimyces</taxon>
    </lineage>
</organism>
<sequence>MIKKRPGWMIAIALTMVLAFTTSGYAAPLQTEGFDRKVSEHRIYYHIAQLADRDNARVTGFEGEHRAADYIAKELDKYGLKVERQSFPITAFLSHGAELTVNSPIEENLNPDTFTMTPPTPEEGLSGELADAGLGRYEDFEQADVDGKIALIQRGEIDFYEKVQNAAGNGATGAIIFNNTEGELNGTLGEPTDIPTVSLSQEEGKSLLDLVQTEDSVQVTMVADVDMKDSYSQNVIGTIPAAKGAKEQAKTIVVGAHYDGVDTPAANDNASGTATLLELARVLADQKLHHHVKVIFFGAEEVGLVGSHRYVDSLSEQQRADTAAMINLDMVGVGETIGIMTGSEDADSFVADQAENYVRSIGEPYERSTSTRSDHVPFEDAGIPVAFLNYHEDPNYHTDEDTLDKIQIDNLDHMGTLVTSLTYDLANSHQLPKNNPVAEMAQKKRYHNPEYQHK</sequence>
<dbReference type="AlphaFoldDB" id="A0A1G6NRE0"/>
<evidence type="ECO:0000259" key="3">
    <source>
        <dbReference type="Pfam" id="PF02225"/>
    </source>
</evidence>
<dbReference type="Pfam" id="PF04389">
    <property type="entry name" value="Peptidase_M28"/>
    <property type="match status" value="1"/>
</dbReference>
<dbReference type="SUPFAM" id="SSF53187">
    <property type="entry name" value="Zn-dependent exopeptidases"/>
    <property type="match status" value="1"/>
</dbReference>
<dbReference type="OrthoDB" id="9762302at2"/>
<dbReference type="GO" id="GO:0008235">
    <property type="term" value="F:metalloexopeptidase activity"/>
    <property type="evidence" value="ECO:0007669"/>
    <property type="project" value="InterPro"/>
</dbReference>
<dbReference type="GO" id="GO:0006508">
    <property type="term" value="P:proteolysis"/>
    <property type="evidence" value="ECO:0007669"/>
    <property type="project" value="InterPro"/>
</dbReference>
<evidence type="ECO:0000259" key="4">
    <source>
        <dbReference type="Pfam" id="PF04389"/>
    </source>
</evidence>
<gene>
    <name evidence="5" type="ORF">SAMN04488112_1145</name>
</gene>
<dbReference type="EMBL" id="FMZA01000014">
    <property type="protein sequence ID" value="SDC70522.1"/>
    <property type="molecule type" value="Genomic_DNA"/>
</dbReference>
<keyword evidence="5" id="KW-0645">Protease</keyword>
<dbReference type="Pfam" id="PF02225">
    <property type="entry name" value="PA"/>
    <property type="match status" value="1"/>
</dbReference>
<accession>A0A1G6NRE0</accession>
<evidence type="ECO:0000313" key="6">
    <source>
        <dbReference type="Proteomes" id="UP000199387"/>
    </source>
</evidence>
<dbReference type="GO" id="GO:0004180">
    <property type="term" value="F:carboxypeptidase activity"/>
    <property type="evidence" value="ECO:0007669"/>
    <property type="project" value="UniProtKB-KW"/>
</dbReference>
<feature type="chain" id="PRO_5011763721" evidence="2">
    <location>
        <begin position="27"/>
        <end position="454"/>
    </location>
</feature>
<dbReference type="Gene3D" id="3.50.30.30">
    <property type="match status" value="1"/>
</dbReference>
<feature type="domain" description="Peptidase M28" evidence="4">
    <location>
        <begin position="234"/>
        <end position="420"/>
    </location>
</feature>
<dbReference type="CDD" id="cd02133">
    <property type="entry name" value="PA_C5a_like"/>
    <property type="match status" value="1"/>
</dbReference>
<dbReference type="PANTHER" id="PTHR12147">
    <property type="entry name" value="METALLOPEPTIDASE M28 FAMILY MEMBER"/>
    <property type="match status" value="1"/>
</dbReference>
<name>A0A1G6NRE0_9BACL</name>
<dbReference type="STRING" id="1236220.SAMN04488112_1145"/>
<proteinExistence type="predicted"/>
<feature type="domain" description="PA" evidence="3">
    <location>
        <begin position="127"/>
        <end position="207"/>
    </location>
</feature>
<dbReference type="RefSeq" id="WP_091570880.1">
    <property type="nucleotide sequence ID" value="NZ_FMZA01000014.1"/>
</dbReference>
<dbReference type="Gene3D" id="3.40.630.10">
    <property type="entry name" value="Zn peptidases"/>
    <property type="match status" value="1"/>
</dbReference>
<dbReference type="InterPro" id="IPR045175">
    <property type="entry name" value="M28_fam"/>
</dbReference>
<dbReference type="InterPro" id="IPR003137">
    <property type="entry name" value="PA_domain"/>
</dbReference>